<evidence type="ECO:0000313" key="1">
    <source>
        <dbReference type="EMBL" id="KNE57226.1"/>
    </source>
</evidence>
<dbReference type="AlphaFoldDB" id="A0A0L0S4A0"/>
<accession>A0A0L0S4A0</accession>
<dbReference type="Proteomes" id="UP000054350">
    <property type="component" value="Unassembled WGS sequence"/>
</dbReference>
<reference evidence="2" key="2">
    <citation type="submission" date="2009-11" db="EMBL/GenBank/DDBJ databases">
        <title>The Genome Sequence of Allomyces macrogynus strain ATCC 38327.</title>
        <authorList>
            <consortium name="The Broad Institute Genome Sequencing Platform"/>
            <person name="Russ C."/>
            <person name="Cuomo C."/>
            <person name="Shea T."/>
            <person name="Young S.K."/>
            <person name="Zeng Q."/>
            <person name="Koehrsen M."/>
            <person name="Haas B."/>
            <person name="Borodovsky M."/>
            <person name="Guigo R."/>
            <person name="Alvarado L."/>
            <person name="Berlin A."/>
            <person name="Borenstein D."/>
            <person name="Chen Z."/>
            <person name="Engels R."/>
            <person name="Freedman E."/>
            <person name="Gellesch M."/>
            <person name="Goldberg J."/>
            <person name="Griggs A."/>
            <person name="Gujja S."/>
            <person name="Heiman D."/>
            <person name="Hepburn T."/>
            <person name="Howarth C."/>
            <person name="Jen D."/>
            <person name="Larson L."/>
            <person name="Lewis B."/>
            <person name="Mehta T."/>
            <person name="Park D."/>
            <person name="Pearson M."/>
            <person name="Roberts A."/>
            <person name="Saif S."/>
            <person name="Shenoy N."/>
            <person name="Sisk P."/>
            <person name="Stolte C."/>
            <person name="Sykes S."/>
            <person name="Walk T."/>
            <person name="White J."/>
            <person name="Yandava C."/>
            <person name="Burger G."/>
            <person name="Gray M.W."/>
            <person name="Holland P.W.H."/>
            <person name="King N."/>
            <person name="Lang F.B.F."/>
            <person name="Roger A.J."/>
            <person name="Ruiz-Trillo I."/>
            <person name="Lander E."/>
            <person name="Nusbaum C."/>
        </authorList>
    </citation>
    <scope>NUCLEOTIDE SEQUENCE [LARGE SCALE GENOMIC DNA]</scope>
    <source>
        <strain evidence="2">ATCC 38327</strain>
    </source>
</reference>
<dbReference type="EMBL" id="GG745331">
    <property type="protein sequence ID" value="KNE57226.1"/>
    <property type="molecule type" value="Genomic_DNA"/>
</dbReference>
<name>A0A0L0S4A0_ALLM3</name>
<protein>
    <submittedName>
        <fullName evidence="1">Uncharacterized protein</fullName>
    </submittedName>
</protein>
<gene>
    <name evidence="1" type="ORF">AMAG_18022</name>
</gene>
<proteinExistence type="predicted"/>
<reference evidence="1 2" key="1">
    <citation type="submission" date="2009-11" db="EMBL/GenBank/DDBJ databases">
        <title>Annotation of Allomyces macrogynus ATCC 38327.</title>
        <authorList>
            <consortium name="The Broad Institute Genome Sequencing Platform"/>
            <person name="Russ C."/>
            <person name="Cuomo C."/>
            <person name="Burger G."/>
            <person name="Gray M.W."/>
            <person name="Holland P.W.H."/>
            <person name="King N."/>
            <person name="Lang F.B.F."/>
            <person name="Roger A.J."/>
            <person name="Ruiz-Trillo I."/>
            <person name="Young S.K."/>
            <person name="Zeng Q."/>
            <person name="Gargeya S."/>
            <person name="Fitzgerald M."/>
            <person name="Haas B."/>
            <person name="Abouelleil A."/>
            <person name="Alvarado L."/>
            <person name="Arachchi H.M."/>
            <person name="Berlin A."/>
            <person name="Chapman S.B."/>
            <person name="Gearin G."/>
            <person name="Goldberg J."/>
            <person name="Griggs A."/>
            <person name="Gujja S."/>
            <person name="Hansen M."/>
            <person name="Heiman D."/>
            <person name="Howarth C."/>
            <person name="Larimer J."/>
            <person name="Lui A."/>
            <person name="MacDonald P.J.P."/>
            <person name="McCowen C."/>
            <person name="Montmayeur A."/>
            <person name="Murphy C."/>
            <person name="Neiman D."/>
            <person name="Pearson M."/>
            <person name="Priest M."/>
            <person name="Roberts A."/>
            <person name="Saif S."/>
            <person name="Shea T."/>
            <person name="Sisk P."/>
            <person name="Stolte C."/>
            <person name="Sykes S."/>
            <person name="Wortman J."/>
            <person name="Nusbaum C."/>
            <person name="Birren B."/>
        </authorList>
    </citation>
    <scope>NUCLEOTIDE SEQUENCE [LARGE SCALE GENOMIC DNA]</scope>
    <source>
        <strain evidence="1 2">ATCC 38327</strain>
    </source>
</reference>
<organism evidence="1 2">
    <name type="scientific">Allomyces macrogynus (strain ATCC 38327)</name>
    <name type="common">Allomyces javanicus var. macrogynus</name>
    <dbReference type="NCBI Taxonomy" id="578462"/>
    <lineage>
        <taxon>Eukaryota</taxon>
        <taxon>Fungi</taxon>
        <taxon>Fungi incertae sedis</taxon>
        <taxon>Blastocladiomycota</taxon>
        <taxon>Blastocladiomycetes</taxon>
        <taxon>Blastocladiales</taxon>
        <taxon>Blastocladiaceae</taxon>
        <taxon>Allomyces</taxon>
    </lineage>
</organism>
<evidence type="ECO:0000313" key="2">
    <source>
        <dbReference type="Proteomes" id="UP000054350"/>
    </source>
</evidence>
<dbReference type="VEuPathDB" id="FungiDB:AMAG_18022"/>
<keyword evidence="2" id="KW-1185">Reference proteome</keyword>
<sequence>MVPFHARHGNARARLVADVPSDRHTVCLALIACDVLALDIESSHGNAPPTGRFWCFQAVARAPAVCDLALVLAILDRLLPVVPYYHELAGTAVRLLAQVRELKVLMASHVVVRPIPFLAPVTIAPLAGVLRARPDLVDALALGLAAVADQIPISNLSPLLPHLVSPHPDVNAAVLASAHPALLTTGTAAAWAYMKTLAMQVHRDDTAATAALPIAFPVALLATLAFHVHRAPATPWLAGAVADVLASARNDSFWGAVCAEVVVRWCEAVPHVDLVRWGEMAAAGLAGAAICVGGGGVRAVASPRWATLGGPGDLRGLRLTGEQDSMAHG</sequence>